<dbReference type="RefSeq" id="WP_151665986.1">
    <property type="nucleotide sequence ID" value="NZ_WBVO01000001.1"/>
</dbReference>
<reference evidence="2 3" key="1">
    <citation type="submission" date="2019-09" db="EMBL/GenBank/DDBJ databases">
        <title>Genomes of family Cryomorphaceae.</title>
        <authorList>
            <person name="Bowman J.P."/>
        </authorList>
    </citation>
    <scope>NUCLEOTIDE SEQUENCE [LARGE SCALE GENOMIC DNA]</scope>
    <source>
        <strain evidence="2 3">LMG 25704</strain>
    </source>
</reference>
<accession>A0A6N6RLF8</accession>
<keyword evidence="3" id="KW-1185">Reference proteome</keyword>
<feature type="chain" id="PRO_5026859335" description="DUF5689 domain-containing protein" evidence="1">
    <location>
        <begin position="26"/>
        <end position="282"/>
    </location>
</feature>
<dbReference type="PROSITE" id="PS51257">
    <property type="entry name" value="PROKAR_LIPOPROTEIN"/>
    <property type="match status" value="1"/>
</dbReference>
<dbReference type="OrthoDB" id="1114031at2"/>
<sequence>MNYTKSFLIRSMVAVAALGSFTACEDLSLCGLTEEDLSMGDAFVETTSYFMNVVGRTDEAMRNENLQVNGSTTIDGATVTRTNDSITIDFGSNNVVTNDGKTRRGVIRGYISGDYFQANGSINLSLENYHVNDSLIAGSISLVNNGNNGGQDPWDINLSSTNFSIGNQYDYSANLTMQWEAGYETIDSTADDRFKIFGTANGDDNIQLISFATSFPSPMVFDRSCTYLVTEGSVDVSLTSGEAEVASVNVDFLDSDGCNNVLMLNASCDGTNISFPQNFDGF</sequence>
<name>A0A6N6RLF8_9FLAO</name>
<organism evidence="2 3">
    <name type="scientific">Phaeocystidibacter luteus</name>
    <dbReference type="NCBI Taxonomy" id="911197"/>
    <lineage>
        <taxon>Bacteria</taxon>
        <taxon>Pseudomonadati</taxon>
        <taxon>Bacteroidota</taxon>
        <taxon>Flavobacteriia</taxon>
        <taxon>Flavobacteriales</taxon>
        <taxon>Phaeocystidibacteraceae</taxon>
        <taxon>Phaeocystidibacter</taxon>
    </lineage>
</organism>
<evidence type="ECO:0008006" key="4">
    <source>
        <dbReference type="Google" id="ProtNLM"/>
    </source>
</evidence>
<evidence type="ECO:0000313" key="3">
    <source>
        <dbReference type="Proteomes" id="UP000468650"/>
    </source>
</evidence>
<dbReference type="EMBL" id="WBVO01000001">
    <property type="protein sequence ID" value="KAB2814406.1"/>
    <property type="molecule type" value="Genomic_DNA"/>
</dbReference>
<keyword evidence="1" id="KW-0732">Signal</keyword>
<feature type="signal peptide" evidence="1">
    <location>
        <begin position="1"/>
        <end position="25"/>
    </location>
</feature>
<evidence type="ECO:0000313" key="2">
    <source>
        <dbReference type="EMBL" id="KAB2814406.1"/>
    </source>
</evidence>
<evidence type="ECO:0000256" key="1">
    <source>
        <dbReference type="SAM" id="SignalP"/>
    </source>
</evidence>
<comment type="caution">
    <text evidence="2">The sequence shown here is derived from an EMBL/GenBank/DDBJ whole genome shotgun (WGS) entry which is preliminary data.</text>
</comment>
<protein>
    <recommendedName>
        <fullName evidence="4">DUF5689 domain-containing protein</fullName>
    </recommendedName>
</protein>
<gene>
    <name evidence="2" type="ORF">F8C67_01340</name>
</gene>
<dbReference type="Proteomes" id="UP000468650">
    <property type="component" value="Unassembled WGS sequence"/>
</dbReference>
<proteinExistence type="predicted"/>
<dbReference type="AlphaFoldDB" id="A0A6N6RLF8"/>